<keyword evidence="2" id="KW-0560">Oxidoreductase</keyword>
<dbReference type="EMBL" id="SHKL01000001">
    <property type="protein sequence ID" value="RZT85755.1"/>
    <property type="molecule type" value="Genomic_DNA"/>
</dbReference>
<dbReference type="RefSeq" id="WP_130290169.1">
    <property type="nucleotide sequence ID" value="NZ_SHKL01000001.1"/>
</dbReference>
<evidence type="ECO:0000313" key="4">
    <source>
        <dbReference type="EMBL" id="RZT85755.1"/>
    </source>
</evidence>
<comment type="similarity">
    <text evidence="1">Belongs to the short-chain dehydrogenases/reductases (SDR) family.</text>
</comment>
<gene>
    <name evidence="4" type="ORF">EV383_2635</name>
</gene>
<evidence type="ECO:0000256" key="3">
    <source>
        <dbReference type="ARBA" id="ARBA00023027"/>
    </source>
</evidence>
<evidence type="ECO:0000313" key="5">
    <source>
        <dbReference type="Proteomes" id="UP000291591"/>
    </source>
</evidence>
<dbReference type="Pfam" id="PF13561">
    <property type="entry name" value="adh_short_C2"/>
    <property type="match status" value="1"/>
</dbReference>
<name>A0A4Q7UVF4_PSEST</name>
<sequence length="270" mass="28942">MGRMDGKVAVITGGGRGQGRSHAVTLASEGADVVILDAPGGIATIDYAMSTADDMAETVALVEKHDRRCLAIEADIRDTAAVQHAADVTMAEFGRVDALVSNAGVMGAADSTWQLSDEQWQDMLDINVTGGWKVCRAFIPHMISGKRGGAITLTGSTGGLRSVAGCTHYNVAKHGLIALMRTLAWELAPEMIRVNVVHPTGVNTEMSNNQWFVDWMGTHERLTGPMRGNLMPVDVVEPEDVSRMIAFLVSDDARYVTGTEVRVDAGFMLK</sequence>
<dbReference type="PRINTS" id="PR00080">
    <property type="entry name" value="SDRFAMILY"/>
</dbReference>
<dbReference type="PANTHER" id="PTHR24321:SF8">
    <property type="entry name" value="ESTRADIOL 17-BETA-DEHYDROGENASE 8-RELATED"/>
    <property type="match status" value="1"/>
</dbReference>
<dbReference type="Proteomes" id="UP000291591">
    <property type="component" value="Unassembled WGS sequence"/>
</dbReference>
<organism evidence="4 5">
    <name type="scientific">Pseudonocardia sediminis</name>
    <dbReference type="NCBI Taxonomy" id="1397368"/>
    <lineage>
        <taxon>Bacteria</taxon>
        <taxon>Bacillati</taxon>
        <taxon>Actinomycetota</taxon>
        <taxon>Actinomycetes</taxon>
        <taxon>Pseudonocardiales</taxon>
        <taxon>Pseudonocardiaceae</taxon>
        <taxon>Pseudonocardia</taxon>
    </lineage>
</organism>
<dbReference type="SUPFAM" id="SSF51735">
    <property type="entry name" value="NAD(P)-binding Rossmann-fold domains"/>
    <property type="match status" value="1"/>
</dbReference>
<keyword evidence="5" id="KW-1185">Reference proteome</keyword>
<reference evidence="4 5" key="1">
    <citation type="submission" date="2019-02" db="EMBL/GenBank/DDBJ databases">
        <title>Sequencing the genomes of 1000 actinobacteria strains.</title>
        <authorList>
            <person name="Klenk H.-P."/>
        </authorList>
    </citation>
    <scope>NUCLEOTIDE SEQUENCE [LARGE SCALE GENOMIC DNA]</scope>
    <source>
        <strain evidence="4 5">DSM 45779</strain>
    </source>
</reference>
<dbReference type="PANTHER" id="PTHR24321">
    <property type="entry name" value="DEHYDROGENASES, SHORT CHAIN"/>
    <property type="match status" value="1"/>
</dbReference>
<dbReference type="InterPro" id="IPR020904">
    <property type="entry name" value="Sc_DH/Rdtase_CS"/>
</dbReference>
<keyword evidence="3" id="KW-0520">NAD</keyword>
<evidence type="ECO:0000256" key="2">
    <source>
        <dbReference type="ARBA" id="ARBA00023002"/>
    </source>
</evidence>
<dbReference type="AlphaFoldDB" id="A0A4Q7UVF4"/>
<dbReference type="GO" id="GO:0016491">
    <property type="term" value="F:oxidoreductase activity"/>
    <property type="evidence" value="ECO:0007669"/>
    <property type="project" value="UniProtKB-KW"/>
</dbReference>
<dbReference type="PRINTS" id="PR00081">
    <property type="entry name" value="GDHRDH"/>
</dbReference>
<dbReference type="NCBIfam" id="TIGR03971">
    <property type="entry name" value="SDR_subfam_1"/>
    <property type="match status" value="1"/>
</dbReference>
<proteinExistence type="inferred from homology"/>
<protein>
    <submittedName>
        <fullName evidence="4">SDR family mycofactocin-dependent oxidoreductase</fullName>
    </submittedName>
</protein>
<evidence type="ECO:0000256" key="1">
    <source>
        <dbReference type="ARBA" id="ARBA00006484"/>
    </source>
</evidence>
<dbReference type="InterPro" id="IPR002347">
    <property type="entry name" value="SDR_fam"/>
</dbReference>
<dbReference type="NCBIfam" id="NF009467">
    <property type="entry name" value="PRK12826.1-3"/>
    <property type="match status" value="1"/>
</dbReference>
<accession>A0A4Q7UVF4</accession>
<dbReference type="PROSITE" id="PS00061">
    <property type="entry name" value="ADH_SHORT"/>
    <property type="match status" value="1"/>
</dbReference>
<dbReference type="Gene3D" id="3.40.50.720">
    <property type="entry name" value="NAD(P)-binding Rossmann-like Domain"/>
    <property type="match status" value="1"/>
</dbReference>
<dbReference type="InterPro" id="IPR023985">
    <property type="entry name" value="SDR_subfam_1"/>
</dbReference>
<dbReference type="CDD" id="cd05233">
    <property type="entry name" value="SDR_c"/>
    <property type="match status" value="1"/>
</dbReference>
<dbReference type="FunFam" id="3.40.50.720:FF:000084">
    <property type="entry name" value="Short-chain dehydrogenase reductase"/>
    <property type="match status" value="1"/>
</dbReference>
<comment type="caution">
    <text evidence="4">The sequence shown here is derived from an EMBL/GenBank/DDBJ whole genome shotgun (WGS) entry which is preliminary data.</text>
</comment>
<dbReference type="OrthoDB" id="3206777at2"/>
<dbReference type="InterPro" id="IPR036291">
    <property type="entry name" value="NAD(P)-bd_dom_sf"/>
</dbReference>